<keyword evidence="5" id="KW-0813">Transport</keyword>
<name>A0A835H998_9MAGN</name>
<dbReference type="AlphaFoldDB" id="A0A835H998"/>
<dbReference type="PANTHER" id="PTHR18640:SF10">
    <property type="entry name" value="SODIUM_METABOLITE COTRANSPORTER BASS4, CHLOROPLASTIC-RELATED"/>
    <property type="match status" value="1"/>
</dbReference>
<evidence type="ECO:0000313" key="16">
    <source>
        <dbReference type="Proteomes" id="UP000631114"/>
    </source>
</evidence>
<dbReference type="PANTHER" id="PTHR18640">
    <property type="entry name" value="SOLUTE CARRIER FAMILY 10 MEMBER 7"/>
    <property type="match status" value="1"/>
</dbReference>
<dbReference type="InterPro" id="IPR038770">
    <property type="entry name" value="Na+/solute_symporter_sf"/>
</dbReference>
<dbReference type="OrthoDB" id="188035at2759"/>
<dbReference type="GO" id="GO:0009941">
    <property type="term" value="C:chloroplast envelope"/>
    <property type="evidence" value="ECO:0007669"/>
    <property type="project" value="UniProtKB-SubCell"/>
</dbReference>
<evidence type="ECO:0000256" key="12">
    <source>
        <dbReference type="ARBA" id="ARBA00067138"/>
    </source>
</evidence>
<keyword evidence="6" id="KW-0150">Chloroplast</keyword>
<evidence type="ECO:0000256" key="7">
    <source>
        <dbReference type="ARBA" id="ARBA00022640"/>
    </source>
</evidence>
<evidence type="ECO:0000256" key="14">
    <source>
        <dbReference type="SAM" id="Phobius"/>
    </source>
</evidence>
<dbReference type="EMBL" id="JADFTS010000008">
    <property type="protein sequence ID" value="KAF9595071.1"/>
    <property type="molecule type" value="Genomic_DNA"/>
</dbReference>
<accession>A0A835H998</accession>
<comment type="function">
    <text evidence="1">May function as sodium-coupled metabolite transporter across the chloroplast envelope.</text>
</comment>
<evidence type="ECO:0000256" key="5">
    <source>
        <dbReference type="ARBA" id="ARBA00022448"/>
    </source>
</evidence>
<organism evidence="15 16">
    <name type="scientific">Coptis chinensis</name>
    <dbReference type="NCBI Taxonomy" id="261450"/>
    <lineage>
        <taxon>Eukaryota</taxon>
        <taxon>Viridiplantae</taxon>
        <taxon>Streptophyta</taxon>
        <taxon>Embryophyta</taxon>
        <taxon>Tracheophyta</taxon>
        <taxon>Spermatophyta</taxon>
        <taxon>Magnoliopsida</taxon>
        <taxon>Ranunculales</taxon>
        <taxon>Ranunculaceae</taxon>
        <taxon>Coptidoideae</taxon>
        <taxon>Coptis</taxon>
    </lineage>
</organism>
<evidence type="ECO:0000313" key="15">
    <source>
        <dbReference type="EMBL" id="KAF9595071.1"/>
    </source>
</evidence>
<comment type="similarity">
    <text evidence="4">Belongs to the bile acid:sodium symporter (BASS) (TC 2.A.28) family.</text>
</comment>
<feature type="transmembrane region" description="Helical" evidence="14">
    <location>
        <begin position="152"/>
        <end position="172"/>
    </location>
</feature>
<feature type="transmembrane region" description="Helical" evidence="14">
    <location>
        <begin position="91"/>
        <end position="109"/>
    </location>
</feature>
<evidence type="ECO:0000256" key="9">
    <source>
        <dbReference type="ARBA" id="ARBA00022946"/>
    </source>
</evidence>
<feature type="transmembrane region" description="Helical" evidence="14">
    <location>
        <begin position="283"/>
        <end position="307"/>
    </location>
</feature>
<protein>
    <recommendedName>
        <fullName evidence="12">Probable sodium/metabolite cotransporter BASS4, chloroplastic</fullName>
    </recommendedName>
    <alternativeName>
        <fullName evidence="13">Bile acid-sodium symporter family protein 4</fullName>
    </alternativeName>
</protein>
<dbReference type="GO" id="GO:0016020">
    <property type="term" value="C:membrane"/>
    <property type="evidence" value="ECO:0007669"/>
    <property type="project" value="UniProtKB-SubCell"/>
</dbReference>
<feature type="transmembrane region" description="Helical" evidence="14">
    <location>
        <begin position="222"/>
        <end position="241"/>
    </location>
</feature>
<evidence type="ECO:0000256" key="10">
    <source>
        <dbReference type="ARBA" id="ARBA00022989"/>
    </source>
</evidence>
<gene>
    <name evidence="15" type="ORF">IFM89_036530</name>
</gene>
<evidence type="ECO:0000256" key="6">
    <source>
        <dbReference type="ARBA" id="ARBA00022528"/>
    </source>
</evidence>
<evidence type="ECO:0000256" key="11">
    <source>
        <dbReference type="ARBA" id="ARBA00023136"/>
    </source>
</evidence>
<sequence length="398" mass="42914">MAGSLQTLKFIPLNSQQKPSNFPSHRLKLSFISNQKLRFTKASSAQHNQVGGNGIQYTKSWAANNFLPIALVSGVALGLTSPRLGCLAHHYSMSKFSTFGIFLISGLTLRTEEIGAAAEAWPIGLFGLISILIVSPFFSKLILLHQLAPQEFITGLAIFSCMPTTLSSGVALTQLVGGNSALALAMTVISNLLGILMVPFSLSKFIANGVGVSVPTEQLLRSLLITLLVPLVLGKVFRDCFKGVGEYVDQNRKLFSMISAVLLSLVPWIQVSKSRSLLLMVKPAAFLLAVGMGMFLHLILLAFNTLVAQSLSIALGAKISVFAKKENYRAFVLVASQKTLPVMVAVVEQLHGAMGESGLLVLPCVAAHINQIIFDSILVNLWLQKDQRLQGSTKNKII</sequence>
<evidence type="ECO:0000256" key="4">
    <source>
        <dbReference type="ARBA" id="ARBA00006528"/>
    </source>
</evidence>
<keyword evidence="10 14" id="KW-1133">Transmembrane helix</keyword>
<keyword evidence="16" id="KW-1185">Reference proteome</keyword>
<evidence type="ECO:0000256" key="8">
    <source>
        <dbReference type="ARBA" id="ARBA00022692"/>
    </source>
</evidence>
<evidence type="ECO:0000256" key="3">
    <source>
        <dbReference type="ARBA" id="ARBA00004141"/>
    </source>
</evidence>
<evidence type="ECO:0000256" key="13">
    <source>
        <dbReference type="ARBA" id="ARBA00076034"/>
    </source>
</evidence>
<keyword evidence="9" id="KW-0809">Transit peptide</keyword>
<comment type="caution">
    <text evidence="15">The sequence shown here is derived from an EMBL/GenBank/DDBJ whole genome shotgun (WGS) entry which is preliminary data.</text>
</comment>
<dbReference type="FunFam" id="1.20.1530.20:FF:000021">
    <property type="entry name" value="Probable sodium/metabolite cotransporter BASS4, chloroplastic"/>
    <property type="match status" value="1"/>
</dbReference>
<comment type="subcellular location">
    <subcellularLocation>
        <location evidence="3">Membrane</location>
        <topology evidence="3">Multi-pass membrane protein</topology>
    </subcellularLocation>
    <subcellularLocation>
        <location evidence="2">Plastid</location>
        <location evidence="2">Chloroplast envelope</location>
    </subcellularLocation>
</comment>
<dbReference type="Gene3D" id="1.20.1530.20">
    <property type="match status" value="1"/>
</dbReference>
<feature type="transmembrane region" description="Helical" evidence="14">
    <location>
        <begin position="253"/>
        <end position="271"/>
    </location>
</feature>
<evidence type="ECO:0000256" key="1">
    <source>
        <dbReference type="ARBA" id="ARBA00003198"/>
    </source>
</evidence>
<evidence type="ECO:0000256" key="2">
    <source>
        <dbReference type="ARBA" id="ARBA00004119"/>
    </source>
</evidence>
<feature type="transmembrane region" description="Helical" evidence="14">
    <location>
        <begin position="181"/>
        <end position="202"/>
    </location>
</feature>
<reference evidence="15 16" key="1">
    <citation type="submission" date="2020-10" db="EMBL/GenBank/DDBJ databases">
        <title>The Coptis chinensis genome and diversification of protoberbering-type alkaloids.</title>
        <authorList>
            <person name="Wang B."/>
            <person name="Shu S."/>
            <person name="Song C."/>
            <person name="Liu Y."/>
        </authorList>
    </citation>
    <scope>NUCLEOTIDE SEQUENCE [LARGE SCALE GENOMIC DNA]</scope>
    <source>
        <strain evidence="15">HL-2020</strain>
        <tissue evidence="15">Leaf</tissue>
    </source>
</reference>
<proteinExistence type="inferred from homology"/>
<keyword evidence="7" id="KW-0934">Plastid</keyword>
<keyword evidence="11 14" id="KW-0472">Membrane</keyword>
<feature type="transmembrane region" description="Helical" evidence="14">
    <location>
        <begin position="121"/>
        <end position="146"/>
    </location>
</feature>
<dbReference type="Proteomes" id="UP000631114">
    <property type="component" value="Unassembled WGS sequence"/>
</dbReference>
<dbReference type="InterPro" id="IPR016833">
    <property type="entry name" value="Put_Na-Bile_cotransptr"/>
</dbReference>
<dbReference type="Pfam" id="PF13593">
    <property type="entry name" value="SBF_like"/>
    <property type="match status" value="1"/>
</dbReference>
<keyword evidence="8 14" id="KW-0812">Transmembrane</keyword>